<dbReference type="GO" id="GO:0033389">
    <property type="term" value="P:putrescine biosynthetic process from arginine, via agmatine"/>
    <property type="evidence" value="ECO:0007669"/>
    <property type="project" value="TreeGrafter"/>
</dbReference>
<comment type="function">
    <text evidence="5">Catalyzes the conversion of N-formimidoyl-L-glutamate to L-glutamate and formamide.</text>
</comment>
<dbReference type="RefSeq" id="WP_130613762.1">
    <property type="nucleotide sequence ID" value="NZ_SGIU01000002.1"/>
</dbReference>
<dbReference type="OrthoDB" id="9788689at2"/>
<dbReference type="SUPFAM" id="SSF52768">
    <property type="entry name" value="Arginase/deacetylase"/>
    <property type="match status" value="1"/>
</dbReference>
<feature type="binding site" evidence="5">
    <location>
        <position position="157"/>
    </location>
    <ligand>
        <name>Mn(2+)</name>
        <dbReference type="ChEBI" id="CHEBI:29035"/>
        <label>1</label>
    </ligand>
</feature>
<evidence type="ECO:0000256" key="4">
    <source>
        <dbReference type="ARBA" id="ARBA00023211"/>
    </source>
</evidence>
<evidence type="ECO:0000313" key="8">
    <source>
        <dbReference type="EMBL" id="TAI47182.1"/>
    </source>
</evidence>
<dbReference type="Proteomes" id="UP000291981">
    <property type="component" value="Unassembled WGS sequence"/>
</dbReference>
<dbReference type="GO" id="GO:0019557">
    <property type="term" value="P:L-histidine catabolic process to glutamate and formate"/>
    <property type="evidence" value="ECO:0007669"/>
    <property type="project" value="UniProtKB-UniPathway"/>
</dbReference>
<evidence type="ECO:0000256" key="6">
    <source>
        <dbReference type="NCBIfam" id="TIGR01227"/>
    </source>
</evidence>
<evidence type="ECO:0000256" key="5">
    <source>
        <dbReference type="HAMAP-Rule" id="MF_00737"/>
    </source>
</evidence>
<accession>A0A4Q8QA61</accession>
<dbReference type="PANTHER" id="PTHR11358">
    <property type="entry name" value="ARGINASE/AGMATINASE"/>
    <property type="match status" value="1"/>
</dbReference>
<dbReference type="GO" id="GO:0008783">
    <property type="term" value="F:agmatinase activity"/>
    <property type="evidence" value="ECO:0007669"/>
    <property type="project" value="TreeGrafter"/>
</dbReference>
<keyword evidence="2 5" id="KW-0378">Hydrolase</keyword>
<proteinExistence type="inferred from homology"/>
<feature type="binding site" evidence="5">
    <location>
        <position position="128"/>
    </location>
    <ligand>
        <name>Mn(2+)</name>
        <dbReference type="ChEBI" id="CHEBI:29035"/>
        <label>1</label>
    </ligand>
</feature>
<dbReference type="InterPro" id="IPR005923">
    <property type="entry name" value="HutG"/>
</dbReference>
<organism evidence="8 9">
    <name type="scientific">Flagellimonas allohymeniacidonis</name>
    <dbReference type="NCBI Taxonomy" id="2517819"/>
    <lineage>
        <taxon>Bacteria</taxon>
        <taxon>Pseudomonadati</taxon>
        <taxon>Bacteroidota</taxon>
        <taxon>Flavobacteriia</taxon>
        <taxon>Flavobacteriales</taxon>
        <taxon>Flavobacteriaceae</taxon>
        <taxon>Flagellimonas</taxon>
    </lineage>
</organism>
<dbReference type="PANTHER" id="PTHR11358:SF35">
    <property type="entry name" value="FORMIMIDOYLGLUTAMASE"/>
    <property type="match status" value="1"/>
</dbReference>
<comment type="cofactor">
    <cofactor evidence="5">
        <name>Mn(2+)</name>
        <dbReference type="ChEBI" id="CHEBI:29035"/>
    </cofactor>
    <text evidence="5">Binds 2 manganese ions per subunit.</text>
</comment>
<dbReference type="InterPro" id="IPR006035">
    <property type="entry name" value="Ureohydrolase"/>
</dbReference>
<dbReference type="UniPathway" id="UPA00379">
    <property type="reaction ID" value="UER00552"/>
</dbReference>
<feature type="binding site" evidence="5">
    <location>
        <position position="249"/>
    </location>
    <ligand>
        <name>Mn(2+)</name>
        <dbReference type="ChEBI" id="CHEBI:29035"/>
        <label>1</label>
    </ligand>
</feature>
<feature type="binding site" evidence="5">
    <location>
        <position position="159"/>
    </location>
    <ligand>
        <name>Mn(2+)</name>
        <dbReference type="ChEBI" id="CHEBI:29035"/>
        <label>2</label>
    </ligand>
</feature>
<dbReference type="EMBL" id="SGIU01000002">
    <property type="protein sequence ID" value="TAI47182.1"/>
    <property type="molecule type" value="Genomic_DNA"/>
</dbReference>
<dbReference type="HAMAP" id="MF_00737">
    <property type="entry name" value="Formimidoylglutam"/>
    <property type="match status" value="1"/>
</dbReference>
<dbReference type="GO" id="GO:0050415">
    <property type="term" value="F:formimidoylglutamase activity"/>
    <property type="evidence" value="ECO:0007669"/>
    <property type="project" value="UniProtKB-UniRule"/>
</dbReference>
<feature type="binding site" evidence="5">
    <location>
        <position position="251"/>
    </location>
    <ligand>
        <name>Mn(2+)</name>
        <dbReference type="ChEBI" id="CHEBI:29035"/>
        <label>2</label>
    </ligand>
</feature>
<feature type="binding site" evidence="5">
    <location>
        <position position="249"/>
    </location>
    <ligand>
        <name>Mn(2+)</name>
        <dbReference type="ChEBI" id="CHEBI:29035"/>
        <label>2</label>
    </ligand>
</feature>
<comment type="pathway">
    <text evidence="5">Amino-acid degradation; L-histidine degradation into L-glutamate; L-glutamate from N-formimidoyl-L-glutamate (hydrolase route): step 1/1.</text>
</comment>
<sequence>MKNYASPNAKIWTGRTSDEQLYLHEKIQCIPLDEITWTPQKSIALLGYACDEGVRRNQGRVGTVNGPKSIKSSFGKLPNHLSENVLLYDIGDIVCVDGDMESAQDTLAQAITSLLQKKQFPIILGGSHDVAYGHYQGIHNYVSSKNKKHTIGIINFDAHFDLRKNMGKGNSGTPFYQIAMQCKEENRRFEYLCLGIRKDANDRLLFQAAKDLEANYVLSETFQMPFLNEINTWINAFIQNVDHVYVTIDLDGFSSAYAPGVSAPSPVGFTPYIVQECLKTIINSRKLISMDVAEMNPKYDIDNQTSKLAASLVHHVIHTMFQV</sequence>
<evidence type="ECO:0000256" key="3">
    <source>
        <dbReference type="ARBA" id="ARBA00022808"/>
    </source>
</evidence>
<dbReference type="EC" id="3.5.3.8" evidence="5 6"/>
<comment type="caution">
    <text evidence="8">The sequence shown here is derived from an EMBL/GenBank/DDBJ whole genome shotgun (WGS) entry which is preliminary data.</text>
</comment>
<keyword evidence="4 5" id="KW-0464">Manganese</keyword>
<feature type="binding site" evidence="5">
    <location>
        <position position="161"/>
    </location>
    <ligand>
        <name>Mn(2+)</name>
        <dbReference type="ChEBI" id="CHEBI:29035"/>
        <label>1</label>
    </ligand>
</feature>
<dbReference type="GO" id="GO:0030145">
    <property type="term" value="F:manganese ion binding"/>
    <property type="evidence" value="ECO:0007669"/>
    <property type="project" value="UniProtKB-UniRule"/>
</dbReference>
<dbReference type="Gene3D" id="3.40.800.10">
    <property type="entry name" value="Ureohydrolase domain"/>
    <property type="match status" value="1"/>
</dbReference>
<dbReference type="InterPro" id="IPR023696">
    <property type="entry name" value="Ureohydrolase_dom_sf"/>
</dbReference>
<dbReference type="PROSITE" id="PS51409">
    <property type="entry name" value="ARGINASE_2"/>
    <property type="match status" value="1"/>
</dbReference>
<evidence type="ECO:0000313" key="9">
    <source>
        <dbReference type="Proteomes" id="UP000291981"/>
    </source>
</evidence>
<comment type="similarity">
    <text evidence="5 7">Belongs to the arginase family.</text>
</comment>
<dbReference type="GO" id="GO:0019556">
    <property type="term" value="P:L-histidine catabolic process to glutamate and formamide"/>
    <property type="evidence" value="ECO:0007669"/>
    <property type="project" value="UniProtKB-UniRule"/>
</dbReference>
<comment type="catalytic activity">
    <reaction evidence="5">
        <text>N-formimidoyl-L-glutamate + H2O = formamide + L-glutamate</text>
        <dbReference type="Rhea" id="RHEA:22492"/>
        <dbReference type="ChEBI" id="CHEBI:15377"/>
        <dbReference type="ChEBI" id="CHEBI:16397"/>
        <dbReference type="ChEBI" id="CHEBI:29985"/>
        <dbReference type="ChEBI" id="CHEBI:58928"/>
        <dbReference type="EC" id="3.5.3.8"/>
    </reaction>
</comment>
<dbReference type="CDD" id="cd09988">
    <property type="entry name" value="Formimidoylglutamase"/>
    <property type="match status" value="1"/>
</dbReference>
<evidence type="ECO:0000256" key="7">
    <source>
        <dbReference type="PROSITE-ProRule" id="PRU00742"/>
    </source>
</evidence>
<keyword evidence="1 5" id="KW-0479">Metal-binding</keyword>
<name>A0A4Q8QA61_9FLAO</name>
<gene>
    <name evidence="5 8" type="primary">hutG</name>
    <name evidence="8" type="ORF">EW142_10875</name>
</gene>
<dbReference type="NCBIfam" id="TIGR01227">
    <property type="entry name" value="hutG"/>
    <property type="match status" value="1"/>
</dbReference>
<protein>
    <recommendedName>
        <fullName evidence="5 6">Formimidoylglutamase</fullName>
        <ecNumber evidence="5 6">3.5.3.8</ecNumber>
    </recommendedName>
    <alternativeName>
        <fullName evidence="5">Formiminoglutamase</fullName>
    </alternativeName>
    <alternativeName>
        <fullName evidence="5">Formiminoglutamate hydrolase</fullName>
    </alternativeName>
</protein>
<dbReference type="AlphaFoldDB" id="A0A4Q8QA61"/>
<evidence type="ECO:0000256" key="1">
    <source>
        <dbReference type="ARBA" id="ARBA00022723"/>
    </source>
</evidence>
<keyword evidence="9" id="KW-1185">Reference proteome</keyword>
<evidence type="ECO:0000256" key="2">
    <source>
        <dbReference type="ARBA" id="ARBA00022801"/>
    </source>
</evidence>
<dbReference type="PRINTS" id="PR00116">
    <property type="entry name" value="ARGINASE"/>
</dbReference>
<dbReference type="Pfam" id="PF00491">
    <property type="entry name" value="Arginase"/>
    <property type="match status" value="1"/>
</dbReference>
<feature type="binding site" evidence="5">
    <location>
        <position position="157"/>
    </location>
    <ligand>
        <name>Mn(2+)</name>
        <dbReference type="ChEBI" id="CHEBI:29035"/>
        <label>2</label>
    </ligand>
</feature>
<reference evidence="8 9" key="1">
    <citation type="submission" date="2019-02" db="EMBL/GenBank/DDBJ databases">
        <title>Draft genome sequence of Muricauda sp. 176CP4-71.</title>
        <authorList>
            <person name="Park J.-S."/>
        </authorList>
    </citation>
    <scope>NUCLEOTIDE SEQUENCE [LARGE SCALE GENOMIC DNA]</scope>
    <source>
        <strain evidence="8 9">176CP4-71</strain>
    </source>
</reference>
<keyword evidence="3 5" id="KW-0369">Histidine metabolism</keyword>